<gene>
    <name evidence="1" type="ORF">BDN72DRAFT_664554</name>
</gene>
<dbReference type="EMBL" id="ML208267">
    <property type="protein sequence ID" value="TFK74555.1"/>
    <property type="molecule type" value="Genomic_DNA"/>
</dbReference>
<dbReference type="Proteomes" id="UP000308600">
    <property type="component" value="Unassembled WGS sequence"/>
</dbReference>
<organism evidence="1 2">
    <name type="scientific">Pluteus cervinus</name>
    <dbReference type="NCBI Taxonomy" id="181527"/>
    <lineage>
        <taxon>Eukaryota</taxon>
        <taxon>Fungi</taxon>
        <taxon>Dikarya</taxon>
        <taxon>Basidiomycota</taxon>
        <taxon>Agaricomycotina</taxon>
        <taxon>Agaricomycetes</taxon>
        <taxon>Agaricomycetidae</taxon>
        <taxon>Agaricales</taxon>
        <taxon>Pluteineae</taxon>
        <taxon>Pluteaceae</taxon>
        <taxon>Pluteus</taxon>
    </lineage>
</organism>
<accession>A0ACD3B9Q8</accession>
<protein>
    <submittedName>
        <fullName evidence="1">Uncharacterized protein</fullName>
    </submittedName>
</protein>
<reference evidence="1 2" key="1">
    <citation type="journal article" date="2019" name="Nat. Ecol. Evol.">
        <title>Megaphylogeny resolves global patterns of mushroom evolution.</title>
        <authorList>
            <person name="Varga T."/>
            <person name="Krizsan K."/>
            <person name="Foldi C."/>
            <person name="Dima B."/>
            <person name="Sanchez-Garcia M."/>
            <person name="Sanchez-Ramirez S."/>
            <person name="Szollosi G.J."/>
            <person name="Szarkandi J.G."/>
            <person name="Papp V."/>
            <person name="Albert L."/>
            <person name="Andreopoulos W."/>
            <person name="Angelini C."/>
            <person name="Antonin V."/>
            <person name="Barry K.W."/>
            <person name="Bougher N.L."/>
            <person name="Buchanan P."/>
            <person name="Buyck B."/>
            <person name="Bense V."/>
            <person name="Catcheside P."/>
            <person name="Chovatia M."/>
            <person name="Cooper J."/>
            <person name="Damon W."/>
            <person name="Desjardin D."/>
            <person name="Finy P."/>
            <person name="Geml J."/>
            <person name="Haridas S."/>
            <person name="Hughes K."/>
            <person name="Justo A."/>
            <person name="Karasinski D."/>
            <person name="Kautmanova I."/>
            <person name="Kiss B."/>
            <person name="Kocsube S."/>
            <person name="Kotiranta H."/>
            <person name="LaButti K.M."/>
            <person name="Lechner B.E."/>
            <person name="Liimatainen K."/>
            <person name="Lipzen A."/>
            <person name="Lukacs Z."/>
            <person name="Mihaltcheva S."/>
            <person name="Morgado L.N."/>
            <person name="Niskanen T."/>
            <person name="Noordeloos M.E."/>
            <person name="Ohm R.A."/>
            <person name="Ortiz-Santana B."/>
            <person name="Ovrebo C."/>
            <person name="Racz N."/>
            <person name="Riley R."/>
            <person name="Savchenko A."/>
            <person name="Shiryaev A."/>
            <person name="Soop K."/>
            <person name="Spirin V."/>
            <person name="Szebenyi C."/>
            <person name="Tomsovsky M."/>
            <person name="Tulloss R.E."/>
            <person name="Uehling J."/>
            <person name="Grigoriev I.V."/>
            <person name="Vagvolgyi C."/>
            <person name="Papp T."/>
            <person name="Martin F.M."/>
            <person name="Miettinen O."/>
            <person name="Hibbett D.S."/>
            <person name="Nagy L.G."/>
        </authorList>
    </citation>
    <scope>NUCLEOTIDE SEQUENCE [LARGE SCALE GENOMIC DNA]</scope>
    <source>
        <strain evidence="1 2">NL-1719</strain>
    </source>
</reference>
<keyword evidence="2" id="KW-1185">Reference proteome</keyword>
<name>A0ACD3B9Q8_9AGAR</name>
<proteinExistence type="predicted"/>
<evidence type="ECO:0000313" key="2">
    <source>
        <dbReference type="Proteomes" id="UP000308600"/>
    </source>
</evidence>
<evidence type="ECO:0000313" key="1">
    <source>
        <dbReference type="EMBL" id="TFK74555.1"/>
    </source>
</evidence>
<sequence length="160" mass="18491">MLFSWTPCHVLQPTAHIADEDEQLIRQEDLEFKPIARCLPQFPCSTSTRRSNQRTRCLKLRPSHQRQSISSSVRLIVGRSSAFPIDIETLLRRRIDGRRCSSPLASTSTPTLLRIRHPQFQHVYCFWLFSISLQLLYIGCTMHSTVRGIINRSNQLDKGD</sequence>